<sequence>MDGTPATVPGCAAALPVLPEGEAWVAMPYKPAFPGIIPGDETPPGVIQDQTRFPTLPNPNNDVEIGLRCRPAVARWIGIHLGSFYSNSEYRFTWRGDALEIHDGGPWGDVDGSPPRVIRPGDDGRYEIRDLWYPVAPAAVGGLYRRHPDALAALARDDFPSPVPHMVAYLTDHPGAPSSLRRTIETALATPTAEPDR</sequence>
<dbReference type="EMBL" id="MQUQ01000003">
    <property type="protein sequence ID" value="OLZ55124.1"/>
    <property type="molecule type" value="Genomic_DNA"/>
</dbReference>
<dbReference type="OrthoDB" id="3608825at2"/>
<name>A0A1R0L076_9PSEU</name>
<accession>A0A1R0L076</accession>
<dbReference type="Proteomes" id="UP000187486">
    <property type="component" value="Unassembled WGS sequence"/>
</dbReference>
<protein>
    <submittedName>
        <fullName evidence="1">Uncharacterized protein</fullName>
    </submittedName>
</protein>
<comment type="caution">
    <text evidence="1">The sequence shown here is derived from an EMBL/GenBank/DDBJ whole genome shotgun (WGS) entry which is preliminary data.</text>
</comment>
<organism evidence="1 2">
    <name type="scientific">Amycolatopsis coloradensis</name>
    <dbReference type="NCBI Taxonomy" id="76021"/>
    <lineage>
        <taxon>Bacteria</taxon>
        <taxon>Bacillati</taxon>
        <taxon>Actinomycetota</taxon>
        <taxon>Actinomycetes</taxon>
        <taxon>Pseudonocardiales</taxon>
        <taxon>Pseudonocardiaceae</taxon>
        <taxon>Amycolatopsis</taxon>
    </lineage>
</organism>
<dbReference type="AlphaFoldDB" id="A0A1R0L076"/>
<dbReference type="STRING" id="76021.BS329_03590"/>
<keyword evidence="2" id="KW-1185">Reference proteome</keyword>
<gene>
    <name evidence="1" type="ORF">BS329_03590</name>
</gene>
<dbReference type="RefSeq" id="WP_076155672.1">
    <property type="nucleotide sequence ID" value="NZ_JBEZVB010000010.1"/>
</dbReference>
<proteinExistence type="predicted"/>
<reference evidence="1 2" key="1">
    <citation type="submission" date="2016-01" db="EMBL/GenBank/DDBJ databases">
        <title>Amycolatopsis coloradensis genome sequencing and assembly.</title>
        <authorList>
            <person name="Mayilraj S."/>
        </authorList>
    </citation>
    <scope>NUCLEOTIDE SEQUENCE [LARGE SCALE GENOMIC DNA]</scope>
    <source>
        <strain evidence="1 2">DSM 44225</strain>
    </source>
</reference>
<evidence type="ECO:0000313" key="1">
    <source>
        <dbReference type="EMBL" id="OLZ55124.1"/>
    </source>
</evidence>
<evidence type="ECO:0000313" key="2">
    <source>
        <dbReference type="Proteomes" id="UP000187486"/>
    </source>
</evidence>